<dbReference type="AlphaFoldDB" id="A0A1V3WAZ2"/>
<name>A0A1V3WAZ2_MYCKA</name>
<evidence type="ECO:0000313" key="2">
    <source>
        <dbReference type="Proteomes" id="UP000189229"/>
    </source>
</evidence>
<proteinExistence type="predicted"/>
<comment type="caution">
    <text evidence="1">The sequence shown here is derived from an EMBL/GenBank/DDBJ whole genome shotgun (WGS) entry which is preliminary data.</text>
</comment>
<protein>
    <submittedName>
        <fullName evidence="1">Uncharacterized protein</fullName>
    </submittedName>
</protein>
<gene>
    <name evidence="1" type="ORF">BZL30_9226</name>
</gene>
<organism evidence="1 2">
    <name type="scientific">Mycobacterium kansasii</name>
    <dbReference type="NCBI Taxonomy" id="1768"/>
    <lineage>
        <taxon>Bacteria</taxon>
        <taxon>Bacillati</taxon>
        <taxon>Actinomycetota</taxon>
        <taxon>Actinomycetes</taxon>
        <taxon>Mycobacteriales</taxon>
        <taxon>Mycobacteriaceae</taxon>
        <taxon>Mycobacterium</taxon>
    </lineage>
</organism>
<dbReference type="Proteomes" id="UP000189229">
    <property type="component" value="Unassembled WGS sequence"/>
</dbReference>
<evidence type="ECO:0000313" key="1">
    <source>
        <dbReference type="EMBL" id="OOK64110.1"/>
    </source>
</evidence>
<dbReference type="EMBL" id="MVBM01000013">
    <property type="protein sequence ID" value="OOK64110.1"/>
    <property type="molecule type" value="Genomic_DNA"/>
</dbReference>
<reference evidence="1 2" key="1">
    <citation type="submission" date="2017-02" db="EMBL/GenBank/DDBJ databases">
        <title>Complete genome sequences of Mycobacterium kansasii strains isolated from rhesus macaques.</title>
        <authorList>
            <person name="Panda A."/>
            <person name="Nagaraj S."/>
            <person name="Zhao X."/>
            <person name="Tettelin H."/>
            <person name="Detolla L.J."/>
        </authorList>
    </citation>
    <scope>NUCLEOTIDE SEQUENCE [LARGE SCALE GENOMIC DNA]</scope>
    <source>
        <strain evidence="1 2">11-3813</strain>
    </source>
</reference>
<accession>A0A1V3WAZ2</accession>
<sequence length="39" mass="4460">MLRQLDSGALDNLPASARERLRRDALEVLGVLPRWSVWV</sequence>